<accession>A0AAV5K3U3</accession>
<dbReference type="Proteomes" id="UP001054252">
    <property type="component" value="Unassembled WGS sequence"/>
</dbReference>
<evidence type="ECO:0000256" key="1">
    <source>
        <dbReference type="ARBA" id="ARBA00022481"/>
    </source>
</evidence>
<keyword evidence="2" id="KW-0479">Metal-binding</keyword>
<dbReference type="AlphaFoldDB" id="A0AAV5K3U3"/>
<keyword evidence="8" id="KW-1185">Reference proteome</keyword>
<comment type="similarity">
    <text evidence="5">Belongs to the HIPP family.</text>
</comment>
<dbReference type="PANTHER" id="PTHR45868:SF53">
    <property type="entry name" value="HYDROXYPROLINE-RICH GLYCOPROTEIN FAMILY PROTEIN"/>
    <property type="match status" value="1"/>
</dbReference>
<evidence type="ECO:0000313" key="8">
    <source>
        <dbReference type="Proteomes" id="UP001054252"/>
    </source>
</evidence>
<feature type="domain" description="HMA" evidence="6">
    <location>
        <begin position="11"/>
        <end position="50"/>
    </location>
</feature>
<name>A0AAV5K3U3_9ROSI</name>
<reference evidence="7 8" key="1">
    <citation type="journal article" date="2021" name="Commun. Biol.">
        <title>The genome of Shorea leprosula (Dipterocarpaceae) highlights the ecological relevance of drought in aseasonal tropical rainforests.</title>
        <authorList>
            <person name="Ng K.K.S."/>
            <person name="Kobayashi M.J."/>
            <person name="Fawcett J.A."/>
            <person name="Hatakeyama M."/>
            <person name="Paape T."/>
            <person name="Ng C.H."/>
            <person name="Ang C.C."/>
            <person name="Tnah L.H."/>
            <person name="Lee C.T."/>
            <person name="Nishiyama T."/>
            <person name="Sese J."/>
            <person name="O'Brien M.J."/>
            <person name="Copetti D."/>
            <person name="Mohd Noor M.I."/>
            <person name="Ong R.C."/>
            <person name="Putra M."/>
            <person name="Sireger I.Z."/>
            <person name="Indrioko S."/>
            <person name="Kosugi Y."/>
            <person name="Izuno A."/>
            <person name="Isagi Y."/>
            <person name="Lee S.L."/>
            <person name="Shimizu K.K."/>
        </authorList>
    </citation>
    <scope>NUCLEOTIDE SEQUENCE [LARGE SCALE GENOMIC DNA]</scope>
    <source>
        <strain evidence="7">214</strain>
    </source>
</reference>
<evidence type="ECO:0000256" key="3">
    <source>
        <dbReference type="ARBA" id="ARBA00023288"/>
    </source>
</evidence>
<comment type="caution">
    <text evidence="7">The sequence shown here is derived from an EMBL/GenBank/DDBJ whole genome shotgun (WGS) entry which is preliminary data.</text>
</comment>
<keyword evidence="3" id="KW-0449">Lipoprotein</keyword>
<evidence type="ECO:0000259" key="6">
    <source>
        <dbReference type="Pfam" id="PF00403"/>
    </source>
</evidence>
<evidence type="ECO:0000256" key="2">
    <source>
        <dbReference type="ARBA" id="ARBA00022723"/>
    </source>
</evidence>
<organism evidence="7 8">
    <name type="scientific">Rubroshorea leprosula</name>
    <dbReference type="NCBI Taxonomy" id="152421"/>
    <lineage>
        <taxon>Eukaryota</taxon>
        <taxon>Viridiplantae</taxon>
        <taxon>Streptophyta</taxon>
        <taxon>Embryophyta</taxon>
        <taxon>Tracheophyta</taxon>
        <taxon>Spermatophyta</taxon>
        <taxon>Magnoliopsida</taxon>
        <taxon>eudicotyledons</taxon>
        <taxon>Gunneridae</taxon>
        <taxon>Pentapetalae</taxon>
        <taxon>rosids</taxon>
        <taxon>malvids</taxon>
        <taxon>Malvales</taxon>
        <taxon>Dipterocarpaceae</taxon>
        <taxon>Rubroshorea</taxon>
    </lineage>
</organism>
<evidence type="ECO:0000256" key="5">
    <source>
        <dbReference type="ARBA" id="ARBA00024045"/>
    </source>
</evidence>
<dbReference type="Pfam" id="PF00403">
    <property type="entry name" value="HMA"/>
    <property type="match status" value="1"/>
</dbReference>
<dbReference type="EMBL" id="BPVZ01000052">
    <property type="protein sequence ID" value="GKV19408.1"/>
    <property type="molecule type" value="Genomic_DNA"/>
</dbReference>
<keyword evidence="1" id="KW-0488">Methylation</keyword>
<proteinExistence type="inferred from homology"/>
<sequence length="150" mass="16551">MESCARMNCVLKVDLNCETCRMKVMKVMQALCGDYSVSLDGEKGMVNISGRVINPSMVLRVFDQYNKHGEVPSVKFNDERPGPYHYPHGVYGCSSYPLMGGPELPWFGGSSYHHIPPPALPIHPPPPPYLMAPPLGAPPGQLNPDYCTMM</sequence>
<evidence type="ECO:0000313" key="7">
    <source>
        <dbReference type="EMBL" id="GKV19408.1"/>
    </source>
</evidence>
<dbReference type="InterPro" id="IPR036163">
    <property type="entry name" value="HMA_dom_sf"/>
</dbReference>
<evidence type="ECO:0000256" key="4">
    <source>
        <dbReference type="ARBA" id="ARBA00023289"/>
    </source>
</evidence>
<protein>
    <recommendedName>
        <fullName evidence="6">HMA domain-containing protein</fullName>
    </recommendedName>
</protein>
<dbReference type="SUPFAM" id="SSF55008">
    <property type="entry name" value="HMA, heavy metal-associated domain"/>
    <property type="match status" value="1"/>
</dbReference>
<dbReference type="InterPro" id="IPR006121">
    <property type="entry name" value="HMA_dom"/>
</dbReference>
<gene>
    <name evidence="7" type="ORF">SLEP1_g29673</name>
</gene>
<keyword evidence="4" id="KW-0636">Prenylation</keyword>
<dbReference type="GO" id="GO:0046872">
    <property type="term" value="F:metal ion binding"/>
    <property type="evidence" value="ECO:0007669"/>
    <property type="project" value="UniProtKB-KW"/>
</dbReference>
<dbReference type="PANTHER" id="PTHR45868">
    <property type="entry name" value="HEAVY METAL-ASSOCIATED ISOPRENYLATED PLANT PROTEIN 33-RELATED"/>
    <property type="match status" value="1"/>
</dbReference>
<dbReference type="Gene3D" id="3.30.70.100">
    <property type="match status" value="1"/>
</dbReference>